<sequence length="253" mass="29178">MFQNQLSRPSSFKGSLKALEADIQHANTLADAVHKAYGGACLQMKLSYSPMAPIFLFLLQWVNCVPTYVLPSYLGLLQIVIYKVNTDEKSTVSAYERGASIKEFYAIIYPSLKQLESDLLENEESYDRGRSKETVGRKRGEEWRKISDKDLERDDECGICMEICTKMVLPSCNHVMCINCYHDWNKRSQSCPFCRGSLKRVRSRDLWVLTSTSDVVDTATLEEDNVRRFYCYIDSLPLNIPDTLFLVYYDYML</sequence>
<dbReference type="OrthoDB" id="1630758at2759"/>
<dbReference type="GO" id="GO:0008270">
    <property type="term" value="F:zinc ion binding"/>
    <property type="evidence" value="ECO:0007669"/>
    <property type="project" value="UniProtKB-KW"/>
</dbReference>
<reference evidence="6 7" key="2">
    <citation type="journal article" date="2017" name="Nature">
        <title>The Apostasia genome and the evolution of orchids.</title>
        <authorList>
            <person name="Zhang G.Q."/>
            <person name="Liu K.W."/>
            <person name="Li Z."/>
            <person name="Lohaus R."/>
            <person name="Hsiao Y.Y."/>
            <person name="Niu S.C."/>
            <person name="Wang J.Y."/>
            <person name="Lin Y.C."/>
            <person name="Xu Q."/>
            <person name="Chen L.J."/>
            <person name="Yoshida K."/>
            <person name="Fujiwara S."/>
            <person name="Wang Z.W."/>
            <person name="Zhang Y.Q."/>
            <person name="Mitsuda N."/>
            <person name="Wang M."/>
            <person name="Liu G.H."/>
            <person name="Pecoraro L."/>
            <person name="Huang H.X."/>
            <person name="Xiao X.J."/>
            <person name="Lin M."/>
            <person name="Wu X.Y."/>
            <person name="Wu W.L."/>
            <person name="Chen Y.Y."/>
            <person name="Chang S.B."/>
            <person name="Sakamoto S."/>
            <person name="Ohme-Takagi M."/>
            <person name="Yagi M."/>
            <person name="Zeng S.J."/>
            <person name="Shen C.Y."/>
            <person name="Yeh C.M."/>
            <person name="Luo Y.B."/>
            <person name="Tsai W.C."/>
            <person name="Van de Peer Y."/>
            <person name="Liu Z.J."/>
        </authorList>
    </citation>
    <scope>NUCLEOTIDE SEQUENCE [LARGE SCALE GENOMIC DNA]</scope>
    <source>
        <tissue evidence="6">The whole plant</tissue>
    </source>
</reference>
<accession>A0A2I0WSP1</accession>
<evidence type="ECO:0000256" key="3">
    <source>
        <dbReference type="ARBA" id="ARBA00022833"/>
    </source>
</evidence>
<dbReference type="PROSITE" id="PS00518">
    <property type="entry name" value="ZF_RING_1"/>
    <property type="match status" value="1"/>
</dbReference>
<organism evidence="6 7">
    <name type="scientific">Dendrobium catenatum</name>
    <dbReference type="NCBI Taxonomy" id="906689"/>
    <lineage>
        <taxon>Eukaryota</taxon>
        <taxon>Viridiplantae</taxon>
        <taxon>Streptophyta</taxon>
        <taxon>Embryophyta</taxon>
        <taxon>Tracheophyta</taxon>
        <taxon>Spermatophyta</taxon>
        <taxon>Magnoliopsida</taxon>
        <taxon>Liliopsida</taxon>
        <taxon>Asparagales</taxon>
        <taxon>Orchidaceae</taxon>
        <taxon>Epidendroideae</taxon>
        <taxon>Malaxideae</taxon>
        <taxon>Dendrobiinae</taxon>
        <taxon>Dendrobium</taxon>
    </lineage>
</organism>
<evidence type="ECO:0000259" key="5">
    <source>
        <dbReference type="PROSITE" id="PS50089"/>
    </source>
</evidence>
<dbReference type="Proteomes" id="UP000233837">
    <property type="component" value="Unassembled WGS sequence"/>
</dbReference>
<evidence type="ECO:0000313" key="7">
    <source>
        <dbReference type="Proteomes" id="UP000233837"/>
    </source>
</evidence>
<dbReference type="PANTHER" id="PTHR15315">
    <property type="entry name" value="RING FINGER PROTEIN 41, 151"/>
    <property type="match status" value="1"/>
</dbReference>
<protein>
    <recommendedName>
        <fullName evidence="5">RING-type domain-containing protein</fullName>
    </recommendedName>
</protein>
<evidence type="ECO:0000256" key="4">
    <source>
        <dbReference type="PROSITE-ProRule" id="PRU00175"/>
    </source>
</evidence>
<dbReference type="STRING" id="906689.A0A2I0WSP1"/>
<gene>
    <name evidence="6" type="ORF">MA16_Dca000028</name>
</gene>
<proteinExistence type="predicted"/>
<reference evidence="6 7" key="1">
    <citation type="journal article" date="2016" name="Sci. Rep.">
        <title>The Dendrobium catenatum Lindl. genome sequence provides insights into polysaccharide synthase, floral development and adaptive evolution.</title>
        <authorList>
            <person name="Zhang G.Q."/>
            <person name="Xu Q."/>
            <person name="Bian C."/>
            <person name="Tsai W.C."/>
            <person name="Yeh C.M."/>
            <person name="Liu K.W."/>
            <person name="Yoshida K."/>
            <person name="Zhang L.S."/>
            <person name="Chang S.B."/>
            <person name="Chen F."/>
            <person name="Shi Y."/>
            <person name="Su Y.Y."/>
            <person name="Zhang Y.Q."/>
            <person name="Chen L.J."/>
            <person name="Yin Y."/>
            <person name="Lin M."/>
            <person name="Huang H."/>
            <person name="Deng H."/>
            <person name="Wang Z.W."/>
            <person name="Zhu S.L."/>
            <person name="Zhao X."/>
            <person name="Deng C."/>
            <person name="Niu S.C."/>
            <person name="Huang J."/>
            <person name="Wang M."/>
            <person name="Liu G.H."/>
            <person name="Yang H.J."/>
            <person name="Xiao X.J."/>
            <person name="Hsiao Y.Y."/>
            <person name="Wu W.L."/>
            <person name="Chen Y.Y."/>
            <person name="Mitsuda N."/>
            <person name="Ohme-Takagi M."/>
            <person name="Luo Y.B."/>
            <person name="Van de Peer Y."/>
            <person name="Liu Z.J."/>
        </authorList>
    </citation>
    <scope>NUCLEOTIDE SEQUENCE [LARGE SCALE GENOMIC DNA]</scope>
    <source>
        <tissue evidence="6">The whole plant</tissue>
    </source>
</reference>
<dbReference type="EMBL" id="KZ502442">
    <property type="protein sequence ID" value="PKU78685.1"/>
    <property type="molecule type" value="Genomic_DNA"/>
</dbReference>
<dbReference type="InterPro" id="IPR013083">
    <property type="entry name" value="Znf_RING/FYVE/PHD"/>
</dbReference>
<dbReference type="FunFam" id="3.30.40.10:FF:000660">
    <property type="entry name" value="RING/U-box superfamily protein"/>
    <property type="match status" value="1"/>
</dbReference>
<dbReference type="InterPro" id="IPR017907">
    <property type="entry name" value="Znf_RING_CS"/>
</dbReference>
<dbReference type="SMART" id="SM00184">
    <property type="entry name" value="RING"/>
    <property type="match status" value="1"/>
</dbReference>
<evidence type="ECO:0000256" key="1">
    <source>
        <dbReference type="ARBA" id="ARBA00022723"/>
    </source>
</evidence>
<evidence type="ECO:0000256" key="2">
    <source>
        <dbReference type="ARBA" id="ARBA00022771"/>
    </source>
</evidence>
<dbReference type="AlphaFoldDB" id="A0A2I0WSP1"/>
<keyword evidence="7" id="KW-1185">Reference proteome</keyword>
<name>A0A2I0WSP1_9ASPA</name>
<dbReference type="Gene3D" id="3.30.40.10">
    <property type="entry name" value="Zinc/RING finger domain, C3HC4 (zinc finger)"/>
    <property type="match status" value="1"/>
</dbReference>
<dbReference type="GO" id="GO:0061630">
    <property type="term" value="F:ubiquitin protein ligase activity"/>
    <property type="evidence" value="ECO:0007669"/>
    <property type="project" value="TreeGrafter"/>
</dbReference>
<dbReference type="PROSITE" id="PS50089">
    <property type="entry name" value="ZF_RING_2"/>
    <property type="match status" value="1"/>
</dbReference>
<dbReference type="Pfam" id="PF13920">
    <property type="entry name" value="zf-C3HC4_3"/>
    <property type="match status" value="1"/>
</dbReference>
<evidence type="ECO:0000313" key="6">
    <source>
        <dbReference type="EMBL" id="PKU78685.1"/>
    </source>
</evidence>
<feature type="domain" description="RING-type" evidence="5">
    <location>
        <begin position="157"/>
        <end position="195"/>
    </location>
</feature>
<dbReference type="PANTHER" id="PTHR15315:SF22">
    <property type="entry name" value="OS01G0905700 PROTEIN"/>
    <property type="match status" value="1"/>
</dbReference>
<dbReference type="GO" id="GO:0016567">
    <property type="term" value="P:protein ubiquitination"/>
    <property type="evidence" value="ECO:0007669"/>
    <property type="project" value="TreeGrafter"/>
</dbReference>
<dbReference type="InterPro" id="IPR001841">
    <property type="entry name" value="Znf_RING"/>
</dbReference>
<keyword evidence="2 4" id="KW-0863">Zinc-finger</keyword>
<dbReference type="SUPFAM" id="SSF57850">
    <property type="entry name" value="RING/U-box"/>
    <property type="match status" value="1"/>
</dbReference>
<keyword evidence="3" id="KW-0862">Zinc</keyword>
<keyword evidence="1" id="KW-0479">Metal-binding</keyword>